<accession>A0A8K0XZ49</accession>
<proteinExistence type="predicted"/>
<dbReference type="EMBL" id="JAEPBH010000091">
    <property type="protein sequence ID" value="MBK4717077.1"/>
    <property type="molecule type" value="Genomic_DNA"/>
</dbReference>
<keyword evidence="2" id="KW-1185">Reference proteome</keyword>
<evidence type="ECO:0000313" key="1">
    <source>
        <dbReference type="EMBL" id="MBK4717077.1"/>
    </source>
</evidence>
<comment type="caution">
    <text evidence="1">The sequence shown here is derived from an EMBL/GenBank/DDBJ whole genome shotgun (WGS) entry which is preliminary data.</text>
</comment>
<organism evidence="1 2">
    <name type="scientific">Tenebrionibacter intestinalis</name>
    <dbReference type="NCBI Taxonomy" id="2799638"/>
    <lineage>
        <taxon>Bacteria</taxon>
        <taxon>Pseudomonadati</taxon>
        <taxon>Pseudomonadota</taxon>
        <taxon>Gammaproteobacteria</taxon>
        <taxon>Enterobacterales</taxon>
        <taxon>Enterobacteriaceae</taxon>
        <taxon>Tenebrionibacter/Tenebrionicola group</taxon>
        <taxon>Tenebrionibacter</taxon>
    </lineage>
</organism>
<dbReference type="Proteomes" id="UP000659047">
    <property type="component" value="Unassembled WGS sequence"/>
</dbReference>
<dbReference type="AlphaFoldDB" id="A0A8K0XZ49"/>
<name>A0A8K0XZ49_9ENTR</name>
<reference evidence="1" key="1">
    <citation type="submission" date="2021-01" db="EMBL/GenBank/DDBJ databases">
        <title>Intestinitalea alba gen. nov., sp. nov., a novel genus of the family Enterobacteriaceae, isolated from the gut of the plastic-eating mealworm Tenebrio molitor L.</title>
        <authorList>
            <person name="Yang Y."/>
        </authorList>
    </citation>
    <scope>NUCLEOTIDE SEQUENCE</scope>
    <source>
        <strain evidence="1">BIT-L3</strain>
    </source>
</reference>
<dbReference type="RefSeq" id="WP_238715373.1">
    <property type="nucleotide sequence ID" value="NZ_JAEPBH010000091.1"/>
</dbReference>
<protein>
    <submittedName>
        <fullName evidence="1">Uncharacterized protein</fullName>
    </submittedName>
</protein>
<evidence type="ECO:0000313" key="2">
    <source>
        <dbReference type="Proteomes" id="UP000659047"/>
    </source>
</evidence>
<sequence>MKIKDYNDPLGRIVDVFSIYWFDNDTYFYGLPKNHGGLKAYKASEVEVIDPEIKFHTIYFYNNARSVHHWALIKERLLDGIIEHDETAYNRFLEILKAEGQIDPDFC</sequence>
<gene>
    <name evidence="1" type="ORF">JJB97_17535</name>
</gene>